<dbReference type="AlphaFoldDB" id="A0AA39P7S6"/>
<protein>
    <submittedName>
        <fullName evidence="1">Uncharacterized protein</fullName>
    </submittedName>
</protein>
<evidence type="ECO:0000313" key="1">
    <source>
        <dbReference type="EMBL" id="KAK0478684.1"/>
    </source>
</evidence>
<name>A0AA39P7S6_9AGAR</name>
<keyword evidence="2" id="KW-1185">Reference proteome</keyword>
<dbReference type="EMBL" id="JAUEPU010000093">
    <property type="protein sequence ID" value="KAK0478684.1"/>
    <property type="molecule type" value="Genomic_DNA"/>
</dbReference>
<organism evidence="1 2">
    <name type="scientific">Armillaria luteobubalina</name>
    <dbReference type="NCBI Taxonomy" id="153913"/>
    <lineage>
        <taxon>Eukaryota</taxon>
        <taxon>Fungi</taxon>
        <taxon>Dikarya</taxon>
        <taxon>Basidiomycota</taxon>
        <taxon>Agaricomycotina</taxon>
        <taxon>Agaricomycetes</taxon>
        <taxon>Agaricomycetidae</taxon>
        <taxon>Agaricales</taxon>
        <taxon>Marasmiineae</taxon>
        <taxon>Physalacriaceae</taxon>
        <taxon>Armillaria</taxon>
    </lineage>
</organism>
<sequence>MPPLMIAELLNPAQATVLTIPTGSDTPELLLGGTRPFKIENDVRINQRTHISILYHHKGDEVIEYPETTLNSDTSIGYFLHMTPTDEPFNPVRNIAYSAGKPSGQSKGHKYNVMLGRDGWPVPCLVDYTTCQGVRICPFVGDDIKISSHTEGSRAALQLQLDQRNAGRAYFSAEEEILNKTIAWFRFITDNGCGYNLQEATEYSEQELAIKDHIQLTPTKAKRGQKMKKTCQGRIIIRQRQEQSYICCEHYGSFSRKHFVLYPARGGGYNFDYLCALIVNDEPVISKIELGAHQQGYGPLMSCTTVRNISSVKVNCDFTAFIRERTSNINPHTHPIPLPTTTPVQIKAEIKALIRSLEHELADMTPRHFCRHPAVINRVKELCPAVEEPTVAHLHPSLANLDHIASYIHTEVKAALPHGTGWDDTSGMRSTKAMTRKDLLADPMMIASDSSQDFLEAKWVQCDISFKRVPGWNEFELVSVDRETNQGLGLHLQDIAREMGKERMDLHEPGRSLYSLGVYEHLHRILRICEAHITRGIASCAVPDYRVKEKMHSLLCVRHPDWDGAVAYIEREGGASGRAWLNNKRDSKFALQGMCWEKSFIPLSIWQAGDTTTNAVEMSHIDIYREGGISRARHYDKMRLHIHRVAQKVGVKASYRPTTVVVSVARKYKHTVIHCTRKFNSTDKSIGDQNERLRKSWEWYQSALHRLSVKPTDLNAIESAEKHKKAYEKHKQKSLDMRQRLRGQSSGRVRIVILE</sequence>
<accession>A0AA39P7S6</accession>
<reference evidence="1" key="1">
    <citation type="submission" date="2023-06" db="EMBL/GenBank/DDBJ databases">
        <authorList>
            <consortium name="Lawrence Berkeley National Laboratory"/>
            <person name="Ahrendt S."/>
            <person name="Sahu N."/>
            <person name="Indic B."/>
            <person name="Wong-Bajracharya J."/>
            <person name="Merenyi Z."/>
            <person name="Ke H.-M."/>
            <person name="Monk M."/>
            <person name="Kocsube S."/>
            <person name="Drula E."/>
            <person name="Lipzen A."/>
            <person name="Balint B."/>
            <person name="Henrissat B."/>
            <person name="Andreopoulos B."/>
            <person name="Martin F.M."/>
            <person name="Harder C.B."/>
            <person name="Rigling D."/>
            <person name="Ford K.L."/>
            <person name="Foster G.D."/>
            <person name="Pangilinan J."/>
            <person name="Papanicolaou A."/>
            <person name="Barry K."/>
            <person name="LaButti K."/>
            <person name="Viragh M."/>
            <person name="Koriabine M."/>
            <person name="Yan M."/>
            <person name="Riley R."/>
            <person name="Champramary S."/>
            <person name="Plett K.L."/>
            <person name="Tsai I.J."/>
            <person name="Slot J."/>
            <person name="Sipos G."/>
            <person name="Plett J."/>
            <person name="Nagy L.G."/>
            <person name="Grigoriev I.V."/>
        </authorList>
    </citation>
    <scope>NUCLEOTIDE SEQUENCE</scope>
    <source>
        <strain evidence="1">HWK02</strain>
    </source>
</reference>
<proteinExistence type="predicted"/>
<comment type="caution">
    <text evidence="1">The sequence shown here is derived from an EMBL/GenBank/DDBJ whole genome shotgun (WGS) entry which is preliminary data.</text>
</comment>
<gene>
    <name evidence="1" type="ORF">EDD18DRAFT_1114030</name>
</gene>
<dbReference type="Proteomes" id="UP001175228">
    <property type="component" value="Unassembled WGS sequence"/>
</dbReference>
<evidence type="ECO:0000313" key="2">
    <source>
        <dbReference type="Proteomes" id="UP001175228"/>
    </source>
</evidence>